<dbReference type="Pfam" id="PF24803">
    <property type="entry name" value="DUF7704"/>
    <property type="match status" value="1"/>
</dbReference>
<evidence type="ECO:0000313" key="4">
    <source>
        <dbReference type="Proteomes" id="UP000483672"/>
    </source>
</evidence>
<feature type="transmembrane region" description="Helical" evidence="1">
    <location>
        <begin position="55"/>
        <end position="75"/>
    </location>
</feature>
<sequence length="160" mass="17714">MATLLPTVPYLVFCVSEPVSLVVGFAIAIFQPEQFVRLQLPNTSPTDLSPSGKLIAWQTGNLFGIMAMMGIAILFATTEVVVVKRYLIALLLGDIGHLTAVWWVMGSYEFFSAHRWNWFTWGNVGITFLLALVRISTLVGLFGEIKPQPSTVGKVKVKRK</sequence>
<feature type="transmembrane region" description="Helical" evidence="1">
    <location>
        <begin position="7"/>
        <end position="30"/>
    </location>
</feature>
<dbReference type="InterPro" id="IPR056121">
    <property type="entry name" value="DUF7704"/>
</dbReference>
<dbReference type="Proteomes" id="UP000483672">
    <property type="component" value="Unassembled WGS sequence"/>
</dbReference>
<dbReference type="PANTHER" id="PTHR37019">
    <property type="entry name" value="CHROMOSOME 1, WHOLE GENOME SHOTGUN SEQUENCE"/>
    <property type="match status" value="1"/>
</dbReference>
<feature type="domain" description="DUF7704" evidence="2">
    <location>
        <begin position="2"/>
        <end position="144"/>
    </location>
</feature>
<evidence type="ECO:0000313" key="3">
    <source>
        <dbReference type="EMBL" id="KAF3214543.1"/>
    </source>
</evidence>
<reference evidence="3 4" key="1">
    <citation type="submission" date="2019-06" db="EMBL/GenBank/DDBJ databases">
        <authorList>
            <person name="Palmer J.M."/>
        </authorList>
    </citation>
    <scope>NUCLEOTIDE SEQUENCE [LARGE SCALE GENOMIC DNA]</scope>
    <source>
        <strain evidence="3 4">TWF191</strain>
    </source>
</reference>
<name>A0A6G1MNX8_ORBOL</name>
<gene>
    <name evidence="3" type="ORF">TWF191_009724</name>
</gene>
<organism evidence="3 4">
    <name type="scientific">Orbilia oligospora</name>
    <name type="common">Nematode-trapping fungus</name>
    <name type="synonym">Arthrobotrys oligospora</name>
    <dbReference type="NCBI Taxonomy" id="2813651"/>
    <lineage>
        <taxon>Eukaryota</taxon>
        <taxon>Fungi</taxon>
        <taxon>Dikarya</taxon>
        <taxon>Ascomycota</taxon>
        <taxon>Pezizomycotina</taxon>
        <taxon>Orbiliomycetes</taxon>
        <taxon>Orbiliales</taxon>
        <taxon>Orbiliaceae</taxon>
        <taxon>Orbilia</taxon>
    </lineage>
</organism>
<evidence type="ECO:0000256" key="1">
    <source>
        <dbReference type="SAM" id="Phobius"/>
    </source>
</evidence>
<comment type="caution">
    <text evidence="3">The sequence shown here is derived from an EMBL/GenBank/DDBJ whole genome shotgun (WGS) entry which is preliminary data.</text>
</comment>
<dbReference type="EMBL" id="WIPF01000072">
    <property type="protein sequence ID" value="KAF3214543.1"/>
    <property type="molecule type" value="Genomic_DNA"/>
</dbReference>
<proteinExistence type="predicted"/>
<feature type="transmembrane region" description="Helical" evidence="1">
    <location>
        <begin position="87"/>
        <end position="106"/>
    </location>
</feature>
<dbReference type="PANTHER" id="PTHR37019:SF2">
    <property type="entry name" value="EXPERA DOMAIN-CONTAINING PROTEIN"/>
    <property type="match status" value="1"/>
</dbReference>
<protein>
    <recommendedName>
        <fullName evidence="2">DUF7704 domain-containing protein</fullName>
    </recommendedName>
</protein>
<evidence type="ECO:0000259" key="2">
    <source>
        <dbReference type="Pfam" id="PF24803"/>
    </source>
</evidence>
<feature type="transmembrane region" description="Helical" evidence="1">
    <location>
        <begin position="118"/>
        <end position="142"/>
    </location>
</feature>
<keyword evidence="1" id="KW-1133">Transmembrane helix</keyword>
<keyword evidence="1" id="KW-0812">Transmembrane</keyword>
<accession>A0A6G1MNX8</accession>
<keyword evidence="1" id="KW-0472">Membrane</keyword>
<dbReference type="AlphaFoldDB" id="A0A6G1MNX8"/>